<reference evidence="1 2" key="1">
    <citation type="submission" date="2018-09" db="EMBL/GenBank/DDBJ databases">
        <title>whole genome sequence of T. equiperdum IVM-t1 strain.</title>
        <authorList>
            <person name="Suganuma K."/>
        </authorList>
    </citation>
    <scope>NUCLEOTIDE SEQUENCE [LARGE SCALE GENOMIC DNA]</scope>
    <source>
        <strain evidence="1 2">IVM-t1</strain>
    </source>
</reference>
<dbReference type="EMBL" id="QSBY01000015">
    <property type="protein sequence ID" value="RHW67230.1"/>
    <property type="molecule type" value="Genomic_DNA"/>
</dbReference>
<dbReference type="AlphaFoldDB" id="A0A3L6KY87"/>
<sequence length="225" mass="24438">MNVPVKLSGRCYWGKPSGFAGSLVYMPLTGSEDSTNHCGTPLTFLGNSYYERRFGRKLPASCVASLPPLYPGDVVVKSTSATPASFRSRRLVDVTGIQTSFFDASERNRSAHRRVDDVIQSMHLYDGHEVPELHRGSAAVGKVMVFCAYPTGTTARSPLTPSSLVILENAAASLLNRRSSLYHSDSDGVQLVRVIAENCRAAAAQGLYLRPVVHDGCVLAVRLHR</sequence>
<organism evidence="1 2">
    <name type="scientific">Trypanosoma brucei equiperdum</name>
    <dbReference type="NCBI Taxonomy" id="630700"/>
    <lineage>
        <taxon>Eukaryota</taxon>
        <taxon>Discoba</taxon>
        <taxon>Euglenozoa</taxon>
        <taxon>Kinetoplastea</taxon>
        <taxon>Metakinetoplastina</taxon>
        <taxon>Trypanosomatida</taxon>
        <taxon>Trypanosomatidae</taxon>
        <taxon>Trypanosoma</taxon>
    </lineage>
</organism>
<name>A0A3L6KY87_9TRYP</name>
<gene>
    <name evidence="1" type="ORF">DPX39_000060800</name>
</gene>
<evidence type="ECO:0000313" key="2">
    <source>
        <dbReference type="Proteomes" id="UP000266743"/>
    </source>
</evidence>
<protein>
    <submittedName>
        <fullName evidence="1">Uncharacterized protein</fullName>
    </submittedName>
</protein>
<dbReference type="Proteomes" id="UP000266743">
    <property type="component" value="Unassembled WGS sequence"/>
</dbReference>
<comment type="caution">
    <text evidence="1">The sequence shown here is derived from an EMBL/GenBank/DDBJ whole genome shotgun (WGS) entry which is preliminary data.</text>
</comment>
<proteinExistence type="predicted"/>
<evidence type="ECO:0000313" key="1">
    <source>
        <dbReference type="EMBL" id="RHW67230.1"/>
    </source>
</evidence>
<accession>A0A3L6KY87</accession>